<proteinExistence type="predicted"/>
<sequence length="148" mass="17158">MRVYIAIIVAVLTVTIGCGSKDNVMYPANANANEVAASAVNDTVRIANDSLEYEVIIIDPGFSTWLASRARQRGYYSQPYLQNKNRFWVTEWNTRVMEPQRFGDLYQMRIDYDYSVDYGYEVNYLLYNYLVYFQITNNQKLGGIVPYP</sequence>
<dbReference type="PROSITE" id="PS51257">
    <property type="entry name" value="PROKAR_LIPOPROTEIN"/>
    <property type="match status" value="1"/>
</dbReference>
<reference evidence="1 2" key="1">
    <citation type="submission" date="2024-04" db="EMBL/GenBank/DDBJ databases">
        <title>Flavobacterium sp. DGU11 16S ribosomal RNA gene Genome sequencing and assembly.</title>
        <authorList>
            <person name="Park S."/>
        </authorList>
    </citation>
    <scope>NUCLEOTIDE SEQUENCE [LARGE SCALE GENOMIC DNA]</scope>
    <source>
        <strain evidence="1 2">DGU11</strain>
    </source>
</reference>
<gene>
    <name evidence="1" type="ORF">AAEO56_00750</name>
</gene>
<organism evidence="1 2">
    <name type="scientific">Flavobacterium arundinis</name>
    <dbReference type="NCBI Taxonomy" id="3139143"/>
    <lineage>
        <taxon>Bacteria</taxon>
        <taxon>Pseudomonadati</taxon>
        <taxon>Bacteroidota</taxon>
        <taxon>Flavobacteriia</taxon>
        <taxon>Flavobacteriales</taxon>
        <taxon>Flavobacteriaceae</taxon>
        <taxon>Flavobacterium</taxon>
    </lineage>
</organism>
<protein>
    <submittedName>
        <fullName evidence="1">DUF6146 family protein</fullName>
    </submittedName>
</protein>
<dbReference type="Proteomes" id="UP001464555">
    <property type="component" value="Unassembled WGS sequence"/>
</dbReference>
<dbReference type="RefSeq" id="WP_341695098.1">
    <property type="nucleotide sequence ID" value="NZ_JBBYHR010000001.1"/>
</dbReference>
<evidence type="ECO:0000313" key="1">
    <source>
        <dbReference type="EMBL" id="MEL1242773.1"/>
    </source>
</evidence>
<dbReference type="Pfam" id="PF19643">
    <property type="entry name" value="DUF6146"/>
    <property type="match status" value="1"/>
</dbReference>
<keyword evidence="2" id="KW-1185">Reference proteome</keyword>
<dbReference type="EMBL" id="JBBYHR010000001">
    <property type="protein sequence ID" value="MEL1242773.1"/>
    <property type="molecule type" value="Genomic_DNA"/>
</dbReference>
<dbReference type="InterPro" id="IPR046144">
    <property type="entry name" value="DUF6146"/>
</dbReference>
<evidence type="ECO:0000313" key="2">
    <source>
        <dbReference type="Proteomes" id="UP001464555"/>
    </source>
</evidence>
<comment type="caution">
    <text evidence="1">The sequence shown here is derived from an EMBL/GenBank/DDBJ whole genome shotgun (WGS) entry which is preliminary data.</text>
</comment>
<name>A0ABU9HRH7_9FLAO</name>
<accession>A0ABU9HRH7</accession>